<name>A0A6J5SM16_9CAUD</name>
<gene>
    <name evidence="1" type="ORF">UFOVP1483_26</name>
</gene>
<reference evidence="1" key="1">
    <citation type="submission" date="2020-05" db="EMBL/GenBank/DDBJ databases">
        <authorList>
            <person name="Chiriac C."/>
            <person name="Salcher M."/>
            <person name="Ghai R."/>
            <person name="Kavagutti S V."/>
        </authorList>
    </citation>
    <scope>NUCLEOTIDE SEQUENCE</scope>
</reference>
<dbReference type="EMBL" id="LR797431">
    <property type="protein sequence ID" value="CAB4215591.1"/>
    <property type="molecule type" value="Genomic_DNA"/>
</dbReference>
<protein>
    <submittedName>
        <fullName evidence="1">Uncharacterized protein</fullName>
    </submittedName>
</protein>
<accession>A0A6J5SM16</accession>
<sequence>MIELQGVNELLKILKDSVPTSDDIVKPSESVASGIVSAVQMAAPKLTGGLSASIKMYKKKKKNGVTIGPEYGKGGGNHAHLIEYGHISRDGKTFVPAQPFIRPTWAKIKSNVERDLKEAISKKMQQKYNG</sequence>
<proteinExistence type="predicted"/>
<evidence type="ECO:0000313" key="1">
    <source>
        <dbReference type="EMBL" id="CAB4215591.1"/>
    </source>
</evidence>
<organism evidence="1">
    <name type="scientific">uncultured Caudovirales phage</name>
    <dbReference type="NCBI Taxonomy" id="2100421"/>
    <lineage>
        <taxon>Viruses</taxon>
        <taxon>Duplodnaviria</taxon>
        <taxon>Heunggongvirae</taxon>
        <taxon>Uroviricota</taxon>
        <taxon>Caudoviricetes</taxon>
        <taxon>Peduoviridae</taxon>
        <taxon>Maltschvirus</taxon>
        <taxon>Maltschvirus maltsch</taxon>
    </lineage>
</organism>